<evidence type="ECO:0000313" key="4">
    <source>
        <dbReference type="Proteomes" id="UP000823935"/>
    </source>
</evidence>
<evidence type="ECO:0000259" key="2">
    <source>
        <dbReference type="Pfam" id="PF13026"/>
    </source>
</evidence>
<dbReference type="EMBL" id="DVIQ01000109">
    <property type="protein sequence ID" value="HIS32988.1"/>
    <property type="molecule type" value="Genomic_DNA"/>
</dbReference>
<dbReference type="Pfam" id="PF13026">
    <property type="entry name" value="DUF3887"/>
    <property type="match status" value="1"/>
</dbReference>
<sequence length="152" mass="16852">MMKKNCKKWAVSLAAAVFASMSLGGCVVQPQVETEPLADCFSEEELLNASKENIELAESGDYEAFLEKLDPSAREGMTESVYQQYLDTVESMGTFHDYVDSVVMGQTDEETGENYAGVGLTAEYEQGQLQYILGYTEDMELLQFVIQPVEQG</sequence>
<evidence type="ECO:0000256" key="1">
    <source>
        <dbReference type="SAM" id="SignalP"/>
    </source>
</evidence>
<keyword evidence="1" id="KW-0732">Signal</keyword>
<protein>
    <submittedName>
        <fullName evidence="3">DUF3887 domain-containing protein</fullName>
    </submittedName>
</protein>
<organism evidence="3 4">
    <name type="scientific">Candidatus Limivivens intestinipullorum</name>
    <dbReference type="NCBI Taxonomy" id="2840858"/>
    <lineage>
        <taxon>Bacteria</taxon>
        <taxon>Bacillati</taxon>
        <taxon>Bacillota</taxon>
        <taxon>Clostridia</taxon>
        <taxon>Lachnospirales</taxon>
        <taxon>Lachnospiraceae</taxon>
        <taxon>Lachnospiraceae incertae sedis</taxon>
        <taxon>Candidatus Limivivens</taxon>
    </lineage>
</organism>
<feature type="domain" description="DUF3887" evidence="2">
    <location>
        <begin position="52"/>
        <end position="144"/>
    </location>
</feature>
<name>A0A9D1JLN8_9FIRM</name>
<dbReference type="InterPro" id="IPR024981">
    <property type="entry name" value="DUF3887"/>
</dbReference>
<dbReference type="AlphaFoldDB" id="A0A9D1JLN8"/>
<reference evidence="3" key="2">
    <citation type="journal article" date="2021" name="PeerJ">
        <title>Extensive microbial diversity within the chicken gut microbiome revealed by metagenomics and culture.</title>
        <authorList>
            <person name="Gilroy R."/>
            <person name="Ravi A."/>
            <person name="Getino M."/>
            <person name="Pursley I."/>
            <person name="Horton D.L."/>
            <person name="Alikhan N.F."/>
            <person name="Baker D."/>
            <person name="Gharbi K."/>
            <person name="Hall N."/>
            <person name="Watson M."/>
            <person name="Adriaenssens E.M."/>
            <person name="Foster-Nyarko E."/>
            <person name="Jarju S."/>
            <person name="Secka A."/>
            <person name="Antonio M."/>
            <person name="Oren A."/>
            <person name="Chaudhuri R.R."/>
            <person name="La Ragione R."/>
            <person name="Hildebrand F."/>
            <person name="Pallen M.J."/>
        </authorList>
    </citation>
    <scope>NUCLEOTIDE SEQUENCE</scope>
    <source>
        <strain evidence="3">CHK190-19873</strain>
    </source>
</reference>
<feature type="chain" id="PRO_5039455599" evidence="1">
    <location>
        <begin position="25"/>
        <end position="152"/>
    </location>
</feature>
<evidence type="ECO:0000313" key="3">
    <source>
        <dbReference type="EMBL" id="HIS32988.1"/>
    </source>
</evidence>
<dbReference type="PROSITE" id="PS51257">
    <property type="entry name" value="PROKAR_LIPOPROTEIN"/>
    <property type="match status" value="1"/>
</dbReference>
<dbReference type="Proteomes" id="UP000823935">
    <property type="component" value="Unassembled WGS sequence"/>
</dbReference>
<dbReference type="Gene3D" id="3.10.450.590">
    <property type="match status" value="1"/>
</dbReference>
<reference evidence="3" key="1">
    <citation type="submission" date="2020-10" db="EMBL/GenBank/DDBJ databases">
        <authorList>
            <person name="Gilroy R."/>
        </authorList>
    </citation>
    <scope>NUCLEOTIDE SEQUENCE</scope>
    <source>
        <strain evidence="3">CHK190-19873</strain>
    </source>
</reference>
<comment type="caution">
    <text evidence="3">The sequence shown here is derived from an EMBL/GenBank/DDBJ whole genome shotgun (WGS) entry which is preliminary data.</text>
</comment>
<accession>A0A9D1JLN8</accession>
<proteinExistence type="predicted"/>
<feature type="signal peptide" evidence="1">
    <location>
        <begin position="1"/>
        <end position="24"/>
    </location>
</feature>
<gene>
    <name evidence="3" type="ORF">IAB44_15790</name>
</gene>